<evidence type="ECO:0000313" key="11">
    <source>
        <dbReference type="Proteomes" id="UP000005753"/>
    </source>
</evidence>
<dbReference type="PANTHER" id="PTHR23355">
    <property type="entry name" value="RIBONUCLEASE"/>
    <property type="match status" value="1"/>
</dbReference>
<feature type="compositionally biased region" description="Basic and acidic residues" evidence="8">
    <location>
        <begin position="20"/>
        <end position="35"/>
    </location>
</feature>
<accession>I5ARA6</accession>
<dbReference type="OrthoDB" id="9764149at2"/>
<evidence type="ECO:0000256" key="8">
    <source>
        <dbReference type="SAM" id="MobiDB-lite"/>
    </source>
</evidence>
<dbReference type="EMBL" id="CM001487">
    <property type="protein sequence ID" value="EIM56329.1"/>
    <property type="molecule type" value="Genomic_DNA"/>
</dbReference>
<comment type="subcellular location">
    <subcellularLocation>
        <location evidence="7">Cytoplasm</location>
    </subcellularLocation>
</comment>
<protein>
    <recommendedName>
        <fullName evidence="7">Ribonuclease R</fullName>
        <shortName evidence="7">RNase R</shortName>
        <ecNumber evidence="7">3.1.13.1</ecNumber>
    </recommendedName>
</protein>
<dbReference type="PROSITE" id="PS50126">
    <property type="entry name" value="S1"/>
    <property type="match status" value="1"/>
</dbReference>
<comment type="function">
    <text evidence="7">3'-5' exoribonuclease that releases 5'-nucleoside monophosphates and is involved in maturation of structured RNAs.</text>
</comment>
<name>I5ARA6_EUBC6</name>
<dbReference type="NCBIfam" id="TIGR00358">
    <property type="entry name" value="3_prime_RNase"/>
    <property type="match status" value="1"/>
</dbReference>
<feature type="region of interest" description="Disordered" evidence="8">
    <location>
        <begin position="1"/>
        <end position="40"/>
    </location>
</feature>
<feature type="compositionally biased region" description="Polar residues" evidence="8">
    <location>
        <begin position="114"/>
        <end position="131"/>
    </location>
</feature>
<reference evidence="10 11" key="2">
    <citation type="submission" date="2012-02" db="EMBL/GenBank/DDBJ databases">
        <title>Improved High-Quality Draft sequence of Eubacterium cellulosolvens 6.</title>
        <authorList>
            <consortium name="US DOE Joint Genome Institute"/>
            <person name="Lucas S."/>
            <person name="Han J."/>
            <person name="Lapidus A."/>
            <person name="Cheng J.-F."/>
            <person name="Goodwin L."/>
            <person name="Pitluck S."/>
            <person name="Peters L."/>
            <person name="Mikhailova N."/>
            <person name="Gu W."/>
            <person name="Detter J.C."/>
            <person name="Han C."/>
            <person name="Tapia R."/>
            <person name="Land M."/>
            <person name="Hauser L."/>
            <person name="Kyrpides N."/>
            <person name="Ivanova N."/>
            <person name="Pagani I."/>
            <person name="Johnson E."/>
            <person name="Mukhopadhyay B."/>
            <person name="Anderson I."/>
            <person name="Woyke T."/>
        </authorList>
    </citation>
    <scope>NUCLEOTIDE SEQUENCE [LARGE SCALE GENOMIC DNA]</scope>
    <source>
        <strain evidence="10 11">6</strain>
    </source>
</reference>
<dbReference type="Pfam" id="PF00575">
    <property type="entry name" value="S1"/>
    <property type="match status" value="1"/>
</dbReference>
<feature type="domain" description="S1 motif" evidence="9">
    <location>
        <begin position="622"/>
        <end position="702"/>
    </location>
</feature>
<dbReference type="Gene3D" id="2.40.50.140">
    <property type="entry name" value="Nucleic acid-binding proteins"/>
    <property type="match status" value="1"/>
</dbReference>
<dbReference type="SMART" id="SM00316">
    <property type="entry name" value="S1"/>
    <property type="match status" value="1"/>
</dbReference>
<evidence type="ECO:0000259" key="9">
    <source>
        <dbReference type="PROSITE" id="PS50126"/>
    </source>
</evidence>
<dbReference type="eggNOG" id="COG0557">
    <property type="taxonomic scope" value="Bacteria"/>
</dbReference>
<keyword evidence="11" id="KW-1185">Reference proteome</keyword>
<evidence type="ECO:0000256" key="2">
    <source>
        <dbReference type="ARBA" id="ARBA00022490"/>
    </source>
</evidence>
<dbReference type="InterPro" id="IPR001900">
    <property type="entry name" value="RNase_II/R"/>
</dbReference>
<comment type="similarity">
    <text evidence="7">Belongs to the RNR ribonuclease family. RNase R subfamily.</text>
</comment>
<dbReference type="InterPro" id="IPR050180">
    <property type="entry name" value="RNR_Ribonuclease"/>
</dbReference>
<dbReference type="HAMAP" id="MF_01895">
    <property type="entry name" value="RNase_R"/>
    <property type="match status" value="1"/>
</dbReference>
<dbReference type="GO" id="GO:0008859">
    <property type="term" value="F:exoribonuclease II activity"/>
    <property type="evidence" value="ECO:0007669"/>
    <property type="project" value="UniProtKB-UniRule"/>
</dbReference>
<dbReference type="Pfam" id="PF00773">
    <property type="entry name" value="RNB"/>
    <property type="match status" value="1"/>
</dbReference>
<feature type="compositionally biased region" description="Basic and acidic residues" evidence="8">
    <location>
        <begin position="159"/>
        <end position="188"/>
    </location>
</feature>
<feature type="region of interest" description="Disordered" evidence="8">
    <location>
        <begin position="107"/>
        <end position="197"/>
    </location>
</feature>
<keyword evidence="3 7" id="KW-0540">Nuclease</keyword>
<dbReference type="InterPro" id="IPR012340">
    <property type="entry name" value="NA-bd_OB-fold"/>
</dbReference>
<evidence type="ECO:0000256" key="1">
    <source>
        <dbReference type="ARBA" id="ARBA00001849"/>
    </source>
</evidence>
<dbReference type="NCBIfam" id="TIGR02063">
    <property type="entry name" value="RNase_R"/>
    <property type="match status" value="1"/>
</dbReference>
<evidence type="ECO:0000313" key="10">
    <source>
        <dbReference type="EMBL" id="EIM56329.1"/>
    </source>
</evidence>
<dbReference type="AlphaFoldDB" id="I5ARA6"/>
<evidence type="ECO:0000256" key="4">
    <source>
        <dbReference type="ARBA" id="ARBA00022801"/>
    </source>
</evidence>
<evidence type="ECO:0000256" key="6">
    <source>
        <dbReference type="ARBA" id="ARBA00022884"/>
    </source>
</evidence>
<organism evidence="10 11">
    <name type="scientific">Eubacterium cellulosolvens (strain ATCC 43171 / JCM 9499 / 6)</name>
    <name type="common">Cillobacterium cellulosolvens</name>
    <dbReference type="NCBI Taxonomy" id="633697"/>
    <lineage>
        <taxon>Bacteria</taxon>
        <taxon>Bacillati</taxon>
        <taxon>Bacillota</taxon>
        <taxon>Clostridia</taxon>
        <taxon>Eubacteriales</taxon>
        <taxon>Eubacteriaceae</taxon>
        <taxon>Eubacterium</taxon>
    </lineage>
</organism>
<keyword evidence="5 7" id="KW-0269">Exonuclease</keyword>
<dbReference type="PANTHER" id="PTHR23355:SF9">
    <property type="entry name" value="DIS3-LIKE EXONUCLEASE 2"/>
    <property type="match status" value="1"/>
</dbReference>
<dbReference type="SUPFAM" id="SSF50249">
    <property type="entry name" value="Nucleic acid-binding proteins"/>
    <property type="match status" value="2"/>
</dbReference>
<reference evidence="10 11" key="1">
    <citation type="submission" date="2010-08" db="EMBL/GenBank/DDBJ databases">
        <authorList>
            <consortium name="US DOE Joint Genome Institute (JGI-PGF)"/>
            <person name="Lucas S."/>
            <person name="Copeland A."/>
            <person name="Lapidus A."/>
            <person name="Cheng J.-F."/>
            <person name="Bruce D."/>
            <person name="Goodwin L."/>
            <person name="Pitluck S."/>
            <person name="Land M.L."/>
            <person name="Hauser L."/>
            <person name="Chang Y.-J."/>
            <person name="Anderson I.J."/>
            <person name="Johnson E."/>
            <person name="Mulhopadhyay B."/>
            <person name="Kyrpides N."/>
            <person name="Woyke T.J."/>
        </authorList>
    </citation>
    <scope>NUCLEOTIDE SEQUENCE [LARGE SCALE GENOMIC DNA]</scope>
    <source>
        <strain evidence="10 11">6</strain>
    </source>
</reference>
<evidence type="ECO:0000256" key="5">
    <source>
        <dbReference type="ARBA" id="ARBA00022839"/>
    </source>
</evidence>
<keyword evidence="2 7" id="KW-0963">Cytoplasm</keyword>
<evidence type="ECO:0000256" key="3">
    <source>
        <dbReference type="ARBA" id="ARBA00022722"/>
    </source>
</evidence>
<gene>
    <name evidence="7" type="primary">rnr</name>
    <name evidence="10" type="ORF">EubceDRAFT1_0480</name>
</gene>
<keyword evidence="4 7" id="KW-0378">Hydrolase</keyword>
<dbReference type="InterPro" id="IPR003029">
    <property type="entry name" value="S1_domain"/>
</dbReference>
<dbReference type="CDD" id="cd04471">
    <property type="entry name" value="S1_RNase_R"/>
    <property type="match status" value="1"/>
</dbReference>
<dbReference type="Proteomes" id="UP000005753">
    <property type="component" value="Chromosome"/>
</dbReference>
<dbReference type="InterPro" id="IPR004476">
    <property type="entry name" value="RNase_II/RNase_R"/>
</dbReference>
<dbReference type="GO" id="GO:0006402">
    <property type="term" value="P:mRNA catabolic process"/>
    <property type="evidence" value="ECO:0007669"/>
    <property type="project" value="TreeGrafter"/>
</dbReference>
<dbReference type="HOGENOM" id="CLU_002333_4_1_9"/>
<comment type="catalytic activity">
    <reaction evidence="1 7">
        <text>Exonucleolytic cleavage in the 3'- to 5'-direction to yield nucleoside 5'-phosphates.</text>
        <dbReference type="EC" id="3.1.13.1"/>
    </reaction>
</comment>
<dbReference type="EC" id="3.1.13.1" evidence="7"/>
<dbReference type="GO" id="GO:0003723">
    <property type="term" value="F:RNA binding"/>
    <property type="evidence" value="ECO:0007669"/>
    <property type="project" value="UniProtKB-UniRule"/>
</dbReference>
<dbReference type="STRING" id="633697.EubceDRAFT1_0480"/>
<sequence length="719" mass="81963">MTENKEKKPNTGFKRKKKTATAEKGSKAVRNKEQALNRSVSRKRQKLLYDFICSKNYQPMRAKEIAFLLDVPKAKRKEFLQALAVLEAKSMIEVTEHGLYRKCRDYASEDDPKSSSQRAFNGSSNGESGVFSSDADAERKSGTSESPEMDQENRSIYVKADRKGDRVRGRKRSVDAGRRTGRDSEGRQGKVKRTKKNTYLKNEPGADITELVNVYGIPAEFPEKVQRQIKRFPTGPVDSDFAGRMDLRNKMIITIDGDDSKDLDDAVSLEKSGSNYILGVHIADVSHYVPASSAMDVEALRRGTSVYLPDRVIPMLPEKLSNGVCSLNEGQDRLTLSCFMKIDRQGNTLESRIVESVICSSHRMTYSNVQKIIVDKDPELTSMYADIVPMLFDMKNLAEILREMRSKRGMIDFDIPETKIELDEQGRPVRVYARMANTATRLIEQFMLSANETVAKTYADYHLPFLYRTHESPDEEKIENLLTNLHKMGIKVSKKEQQISAREVQEIIAKVEGNPKEKMISSLLLRSMQQARYSPENCGHFGLAAKYYCHFTSPIRRYPDLQIHRIIKDDIRGMLGERKKQFYERILDDVAWKTSALERRSAEIERECVKLKTAQYVADHLGEVTEAVVTGVTEWGVYVQRPDTIEGLIHISSLKGDYYEYKEETMQLVGRRTGIVYELGQTLKVRTIRGDAYRRIIDFALVTECEEGAEEENSETKDS</sequence>
<keyword evidence="6 7" id="KW-0694">RNA-binding</keyword>
<proteinExistence type="inferred from homology"/>
<dbReference type="SMART" id="SM00955">
    <property type="entry name" value="RNB"/>
    <property type="match status" value="1"/>
</dbReference>
<evidence type="ECO:0000256" key="7">
    <source>
        <dbReference type="HAMAP-Rule" id="MF_01895"/>
    </source>
</evidence>
<dbReference type="GO" id="GO:0005829">
    <property type="term" value="C:cytosol"/>
    <property type="evidence" value="ECO:0007669"/>
    <property type="project" value="TreeGrafter"/>
</dbReference>
<dbReference type="InterPro" id="IPR011805">
    <property type="entry name" value="RNase_R"/>
</dbReference>